<protein>
    <submittedName>
        <fullName evidence="4">N-acetyltransferase</fullName>
        <ecNumber evidence="4">2.3.1.-</ecNumber>
    </submittedName>
</protein>
<sequence>MRDVYDKIYKKKEDLLDILKIYNDAILNTTAVYTYEAKTLEEREQWFNSKFNSNEPIWVYEINNRVVGYATFVSFRDWPAYLYTIEHFIYVDINYRGQGIASQLLNILIYYAKNEGYRTIVAGIDATNKESIKLHEKFNFTYAGTVKKVRYKFERWLDLSFYQLDLYQKL</sequence>
<dbReference type="GO" id="GO:0016747">
    <property type="term" value="F:acyltransferase activity, transferring groups other than amino-acyl groups"/>
    <property type="evidence" value="ECO:0007669"/>
    <property type="project" value="InterPro"/>
</dbReference>
<keyword evidence="5" id="KW-1185">Reference proteome</keyword>
<dbReference type="RefSeq" id="WP_115314110.1">
    <property type="nucleotide sequence ID" value="NZ_CP066042.1"/>
</dbReference>
<evidence type="ECO:0000313" key="5">
    <source>
        <dbReference type="Proteomes" id="UP000255425"/>
    </source>
</evidence>
<evidence type="ECO:0000256" key="2">
    <source>
        <dbReference type="ARBA" id="ARBA00023315"/>
    </source>
</evidence>
<dbReference type="AlphaFoldDB" id="A0A380H0X1"/>
<keyword evidence="2 4" id="KW-0012">Acyltransferase</keyword>
<evidence type="ECO:0000259" key="3">
    <source>
        <dbReference type="PROSITE" id="PS51186"/>
    </source>
</evidence>
<dbReference type="EMBL" id="UHDZ01000001">
    <property type="protein sequence ID" value="SUM68386.1"/>
    <property type="molecule type" value="Genomic_DNA"/>
</dbReference>
<organism evidence="4 5">
    <name type="scientific">Staphylococcus saccharolyticus</name>
    <dbReference type="NCBI Taxonomy" id="33028"/>
    <lineage>
        <taxon>Bacteria</taxon>
        <taxon>Bacillati</taxon>
        <taxon>Bacillota</taxon>
        <taxon>Bacilli</taxon>
        <taxon>Bacillales</taxon>
        <taxon>Staphylococcaceae</taxon>
        <taxon>Staphylococcus</taxon>
    </lineage>
</organism>
<dbReference type="GeneID" id="63935011"/>
<dbReference type="Pfam" id="PF00583">
    <property type="entry name" value="Acetyltransf_1"/>
    <property type="match status" value="1"/>
</dbReference>
<dbReference type="PANTHER" id="PTHR43072:SF23">
    <property type="entry name" value="UPF0039 PROTEIN C11D3.02C"/>
    <property type="match status" value="1"/>
</dbReference>
<dbReference type="PROSITE" id="PS51186">
    <property type="entry name" value="GNAT"/>
    <property type="match status" value="1"/>
</dbReference>
<accession>A0A380H0X1</accession>
<dbReference type="InterPro" id="IPR016181">
    <property type="entry name" value="Acyl_CoA_acyltransferase"/>
</dbReference>
<keyword evidence="1 4" id="KW-0808">Transferase</keyword>
<name>A0A380H0X1_9STAP</name>
<dbReference type="EC" id="2.3.1.-" evidence="4"/>
<dbReference type="PANTHER" id="PTHR43072">
    <property type="entry name" value="N-ACETYLTRANSFERASE"/>
    <property type="match status" value="1"/>
</dbReference>
<dbReference type="SUPFAM" id="SSF55729">
    <property type="entry name" value="Acyl-CoA N-acyltransferases (Nat)"/>
    <property type="match status" value="1"/>
</dbReference>
<reference evidence="4 5" key="1">
    <citation type="submission" date="2018-06" db="EMBL/GenBank/DDBJ databases">
        <authorList>
            <consortium name="Pathogen Informatics"/>
            <person name="Doyle S."/>
        </authorList>
    </citation>
    <scope>NUCLEOTIDE SEQUENCE [LARGE SCALE GENOMIC DNA]</scope>
    <source>
        <strain evidence="4 5">NCTC11807</strain>
    </source>
</reference>
<dbReference type="InterPro" id="IPR000182">
    <property type="entry name" value="GNAT_dom"/>
</dbReference>
<proteinExistence type="predicted"/>
<dbReference type="Proteomes" id="UP000255425">
    <property type="component" value="Unassembled WGS sequence"/>
</dbReference>
<dbReference type="CDD" id="cd04301">
    <property type="entry name" value="NAT_SF"/>
    <property type="match status" value="1"/>
</dbReference>
<evidence type="ECO:0000256" key="1">
    <source>
        <dbReference type="ARBA" id="ARBA00022679"/>
    </source>
</evidence>
<gene>
    <name evidence="4" type="primary">yncA</name>
    <name evidence="4" type="ORF">NCTC11807_00522</name>
</gene>
<dbReference type="Gene3D" id="3.40.630.30">
    <property type="match status" value="1"/>
</dbReference>
<feature type="domain" description="N-acetyltransferase" evidence="3">
    <location>
        <begin position="19"/>
        <end position="162"/>
    </location>
</feature>
<evidence type="ECO:0000313" key="4">
    <source>
        <dbReference type="EMBL" id="SUM68386.1"/>
    </source>
</evidence>